<accession>A0A1G8AVI3</accession>
<dbReference type="InterPro" id="IPR039569">
    <property type="entry name" value="FAS1-like_DH_region"/>
</dbReference>
<dbReference type="InterPro" id="IPR016709">
    <property type="entry name" value="HadA-like"/>
</dbReference>
<proteinExistence type="predicted"/>
<dbReference type="OrthoDB" id="160199at2"/>
<dbReference type="InterPro" id="IPR029069">
    <property type="entry name" value="HotDog_dom_sf"/>
</dbReference>
<dbReference type="Gene3D" id="3.10.129.10">
    <property type="entry name" value="Hotdog Thioesterase"/>
    <property type="match status" value="1"/>
</dbReference>
<dbReference type="Pfam" id="PF13452">
    <property type="entry name" value="FAS1_DH_region"/>
    <property type="match status" value="1"/>
</dbReference>
<organism evidence="2 3">
    <name type="scientific">Alteribacillus persepolensis</name>
    <dbReference type="NCBI Taxonomy" id="568899"/>
    <lineage>
        <taxon>Bacteria</taxon>
        <taxon>Bacillati</taxon>
        <taxon>Bacillota</taxon>
        <taxon>Bacilli</taxon>
        <taxon>Bacillales</taxon>
        <taxon>Bacillaceae</taxon>
        <taxon>Alteribacillus</taxon>
    </lineage>
</organism>
<dbReference type="PIRSF" id="PIRSF018072">
    <property type="entry name" value="UCP018072"/>
    <property type="match status" value="1"/>
</dbReference>
<reference evidence="2 3" key="1">
    <citation type="submission" date="2016-10" db="EMBL/GenBank/DDBJ databases">
        <authorList>
            <person name="de Groot N.N."/>
        </authorList>
    </citation>
    <scope>NUCLEOTIDE SEQUENCE [LARGE SCALE GENOMIC DNA]</scope>
    <source>
        <strain evidence="2 3">DSM 21632</strain>
    </source>
</reference>
<keyword evidence="3" id="KW-1185">Reference proteome</keyword>
<gene>
    <name evidence="2" type="ORF">SAMN05192534_10333</name>
</gene>
<dbReference type="CDD" id="cd03441">
    <property type="entry name" value="R_hydratase_like"/>
    <property type="match status" value="1"/>
</dbReference>
<name>A0A1G8AVI3_9BACI</name>
<evidence type="ECO:0000313" key="2">
    <source>
        <dbReference type="EMBL" id="SDH24864.1"/>
    </source>
</evidence>
<dbReference type="RefSeq" id="WP_091271599.1">
    <property type="nucleotide sequence ID" value="NZ_FNDK01000003.1"/>
</dbReference>
<protein>
    <submittedName>
        <fullName evidence="2">Acyl dehydratase</fullName>
    </submittedName>
</protein>
<dbReference type="SUPFAM" id="SSF54637">
    <property type="entry name" value="Thioesterase/thiol ester dehydrase-isomerase"/>
    <property type="match status" value="1"/>
</dbReference>
<dbReference type="EMBL" id="FNDK01000003">
    <property type="protein sequence ID" value="SDH24864.1"/>
    <property type="molecule type" value="Genomic_DNA"/>
</dbReference>
<dbReference type="AlphaFoldDB" id="A0A1G8AVI3"/>
<feature type="domain" description="FAS1-like dehydratase" evidence="1">
    <location>
        <begin position="5"/>
        <end position="131"/>
    </location>
</feature>
<evidence type="ECO:0000259" key="1">
    <source>
        <dbReference type="Pfam" id="PF13452"/>
    </source>
</evidence>
<dbReference type="Proteomes" id="UP000199163">
    <property type="component" value="Unassembled WGS sequence"/>
</dbReference>
<sequence length="139" mass="15640">MLDTSAIGTKTEWTTVEVEKGSIKAFADALGDDNPLYCDEEYAREKGYPSIVAPPTFPATFHLPKPGLDLELSRTLHGEQEFVYERPIVAGDILHCISELVDVYERDGKRKMTFYVLETRGEDSNGSLVYTGRTTIIYR</sequence>
<dbReference type="STRING" id="568899.SAMN05192534_10333"/>
<evidence type="ECO:0000313" key="3">
    <source>
        <dbReference type="Proteomes" id="UP000199163"/>
    </source>
</evidence>